<accession>A0A1H8LR85</accession>
<protein>
    <recommendedName>
        <fullName evidence="1">N-acetyltransferase domain-containing protein</fullName>
    </recommendedName>
</protein>
<reference evidence="2 3" key="1">
    <citation type="submission" date="2016-10" db="EMBL/GenBank/DDBJ databases">
        <authorList>
            <person name="de Groot N.N."/>
        </authorList>
    </citation>
    <scope>NUCLEOTIDE SEQUENCE [LARGE SCALE GENOMIC DNA]</scope>
    <source>
        <strain evidence="2 3">CGMCC 1.10434</strain>
    </source>
</reference>
<dbReference type="EMBL" id="FODJ01000003">
    <property type="protein sequence ID" value="SEO07599.1"/>
    <property type="molecule type" value="Genomic_DNA"/>
</dbReference>
<dbReference type="Pfam" id="PF13302">
    <property type="entry name" value="Acetyltransf_3"/>
    <property type="match status" value="1"/>
</dbReference>
<dbReference type="SUPFAM" id="SSF55729">
    <property type="entry name" value="Acyl-CoA N-acyltransferases (Nat)"/>
    <property type="match status" value="1"/>
</dbReference>
<dbReference type="Gene3D" id="3.40.630.30">
    <property type="match status" value="1"/>
</dbReference>
<dbReference type="PANTHER" id="PTHR43792:SF1">
    <property type="entry name" value="N-ACETYLTRANSFERASE DOMAIN-CONTAINING PROTEIN"/>
    <property type="match status" value="1"/>
</dbReference>
<evidence type="ECO:0000259" key="1">
    <source>
        <dbReference type="PROSITE" id="PS51186"/>
    </source>
</evidence>
<dbReference type="RefSeq" id="WP_177178240.1">
    <property type="nucleotide sequence ID" value="NZ_FODJ01000003.1"/>
</dbReference>
<evidence type="ECO:0000313" key="2">
    <source>
        <dbReference type="EMBL" id="SEO07599.1"/>
    </source>
</evidence>
<keyword evidence="3" id="KW-1185">Reference proteome</keyword>
<dbReference type="Proteomes" id="UP000199300">
    <property type="component" value="Unassembled WGS sequence"/>
</dbReference>
<dbReference type="STRING" id="872970.SAMN04488134_103296"/>
<dbReference type="InterPro" id="IPR000182">
    <property type="entry name" value="GNAT_dom"/>
</dbReference>
<name>A0A1H8LR85_9BACI</name>
<feature type="domain" description="N-acetyltransferase" evidence="1">
    <location>
        <begin position="6"/>
        <end position="165"/>
    </location>
</feature>
<organism evidence="2 3">
    <name type="scientific">Amphibacillus marinus</name>
    <dbReference type="NCBI Taxonomy" id="872970"/>
    <lineage>
        <taxon>Bacteria</taxon>
        <taxon>Bacillati</taxon>
        <taxon>Bacillota</taxon>
        <taxon>Bacilli</taxon>
        <taxon>Bacillales</taxon>
        <taxon>Bacillaceae</taxon>
        <taxon>Amphibacillus</taxon>
    </lineage>
</organism>
<proteinExistence type="predicted"/>
<sequence>MTNFTFNFEKYEKEDFDRYYQLVCNEKVMAMVAERTIPYHEACENFRSLIYENGRFESFGIYKVIEQPTMTYIGLAKLEFIHKDDCMAEIGYMLLPQFWGKGRGSAIAGAMMEKARNIYGLKKVSAIIDPKNLASRRILVKQGFRTVRVCEIAGMTAEIMHTRLVP</sequence>
<dbReference type="GO" id="GO:0016747">
    <property type="term" value="F:acyltransferase activity, transferring groups other than amino-acyl groups"/>
    <property type="evidence" value="ECO:0007669"/>
    <property type="project" value="InterPro"/>
</dbReference>
<evidence type="ECO:0000313" key="3">
    <source>
        <dbReference type="Proteomes" id="UP000199300"/>
    </source>
</evidence>
<gene>
    <name evidence="2" type="ORF">SAMN04488134_103296</name>
</gene>
<dbReference type="InterPro" id="IPR051531">
    <property type="entry name" value="N-acetyltransferase"/>
</dbReference>
<dbReference type="PANTHER" id="PTHR43792">
    <property type="entry name" value="GNAT FAMILY, PUTATIVE (AFU_ORTHOLOGUE AFUA_3G00765)-RELATED-RELATED"/>
    <property type="match status" value="1"/>
</dbReference>
<dbReference type="AlphaFoldDB" id="A0A1H8LR85"/>
<dbReference type="PROSITE" id="PS51186">
    <property type="entry name" value="GNAT"/>
    <property type="match status" value="1"/>
</dbReference>
<dbReference type="InterPro" id="IPR016181">
    <property type="entry name" value="Acyl_CoA_acyltransferase"/>
</dbReference>